<dbReference type="PANTHER" id="PTHR20961">
    <property type="entry name" value="GLYCOSYLTRANSFERASE"/>
    <property type="match status" value="1"/>
</dbReference>
<dbReference type="EMBL" id="NHSJ01000075">
    <property type="protein sequence ID" value="PPQ30567.1"/>
    <property type="molecule type" value="Genomic_DNA"/>
</dbReference>
<evidence type="ECO:0000256" key="1">
    <source>
        <dbReference type="ARBA" id="ARBA00022676"/>
    </source>
</evidence>
<dbReference type="OrthoDB" id="7169123at2"/>
<comment type="caution">
    <text evidence="5">The sequence shown here is derived from an EMBL/GenBank/DDBJ whole genome shotgun (WGS) entry which is preliminary data.</text>
</comment>
<dbReference type="Proteomes" id="UP000239089">
    <property type="component" value="Unassembled WGS sequence"/>
</dbReference>
<evidence type="ECO:0000256" key="2">
    <source>
        <dbReference type="ARBA" id="ARBA00022679"/>
    </source>
</evidence>
<proteinExistence type="predicted"/>
<keyword evidence="3" id="KW-0325">Glycoprotein</keyword>
<protein>
    <recommendedName>
        <fullName evidence="4">Glycosyltransferase 61 catalytic domain-containing protein</fullName>
    </recommendedName>
</protein>
<evidence type="ECO:0000313" key="5">
    <source>
        <dbReference type="EMBL" id="PPQ30567.1"/>
    </source>
</evidence>
<evidence type="ECO:0000259" key="4">
    <source>
        <dbReference type="Pfam" id="PF04577"/>
    </source>
</evidence>
<dbReference type="InterPro" id="IPR049625">
    <property type="entry name" value="Glyco_transf_61_cat"/>
</dbReference>
<feature type="domain" description="Glycosyltransferase 61 catalytic" evidence="4">
    <location>
        <begin position="132"/>
        <end position="313"/>
    </location>
</feature>
<dbReference type="Pfam" id="PF04577">
    <property type="entry name" value="Glyco_transf_61"/>
    <property type="match status" value="1"/>
</dbReference>
<keyword evidence="6" id="KW-1185">Reference proteome</keyword>
<keyword evidence="2" id="KW-0808">Transferase</keyword>
<sequence length="382" mass="43681">MFRKRPSPRVTDAFSSVHRLVEMDEFDVEVDPGRHVVPAYPGQSSALLTACFAQGRLPNRLTLKLGMVEDGYLWIGPRQDGVLIDRTGALLDKFRMFRHDRTPVPSPEELRRSAIPLDRDVFTSVDCAWGNYYHWLCFGVARALLARRIAGFDADIVVPDYRESTKRWRMGMSRRTWEQTLDLSGMSDRILRLKPGIYSFRRGYGLFLDQAEDTLVTCLPAFDRAFEPLRARLRVNPASPRRLLIARRDKQRLGDAEAGRVMAQAESRGFTPVYPEDHDFLQQAELFHNADAVIAAHGAALTNLLFGRRSLKVLEINRHLSNEPHLRPWMYFLARNRGQDYRFLNASEGDLETDRLKAAIDSLCEPGSSPEPWFHLDPRGAD</sequence>
<dbReference type="RefSeq" id="WP_104508135.1">
    <property type="nucleotide sequence ID" value="NZ_NHSJ01000075.1"/>
</dbReference>
<organism evidence="5 6">
    <name type="scientific">Rhodoblastus sphagnicola</name>
    <dbReference type="NCBI Taxonomy" id="333368"/>
    <lineage>
        <taxon>Bacteria</taxon>
        <taxon>Pseudomonadati</taxon>
        <taxon>Pseudomonadota</taxon>
        <taxon>Alphaproteobacteria</taxon>
        <taxon>Hyphomicrobiales</taxon>
        <taxon>Rhodoblastaceae</taxon>
        <taxon>Rhodoblastus</taxon>
    </lineage>
</organism>
<accession>A0A2S6N7J6</accession>
<dbReference type="AlphaFoldDB" id="A0A2S6N7J6"/>
<keyword evidence="1" id="KW-0328">Glycosyltransferase</keyword>
<dbReference type="GO" id="GO:0016757">
    <property type="term" value="F:glycosyltransferase activity"/>
    <property type="evidence" value="ECO:0007669"/>
    <property type="project" value="UniProtKB-KW"/>
</dbReference>
<dbReference type="InterPro" id="IPR007657">
    <property type="entry name" value="Glycosyltransferase_61"/>
</dbReference>
<evidence type="ECO:0000313" key="6">
    <source>
        <dbReference type="Proteomes" id="UP000239089"/>
    </source>
</evidence>
<reference evidence="5 6" key="1">
    <citation type="journal article" date="2018" name="Arch. Microbiol.">
        <title>New insights into the metabolic potential of the phototrophic purple bacterium Rhodopila globiformis DSM 161(T) from its draft genome sequence and evidence for a vanadium-dependent nitrogenase.</title>
        <authorList>
            <person name="Imhoff J.F."/>
            <person name="Rahn T."/>
            <person name="Kunzel S."/>
            <person name="Neulinger S.C."/>
        </authorList>
    </citation>
    <scope>NUCLEOTIDE SEQUENCE [LARGE SCALE GENOMIC DNA]</scope>
    <source>
        <strain evidence="5 6">DSM 16996</strain>
    </source>
</reference>
<gene>
    <name evidence="5" type="ORF">CCR94_12205</name>
</gene>
<name>A0A2S6N7J6_9HYPH</name>
<evidence type="ECO:0000256" key="3">
    <source>
        <dbReference type="ARBA" id="ARBA00023180"/>
    </source>
</evidence>